<dbReference type="Pfam" id="PF07786">
    <property type="entry name" value="HGSNAT_cat"/>
    <property type="match status" value="1"/>
</dbReference>
<accession>A0A3N4Q0X0</accession>
<dbReference type="PANTHER" id="PTHR31061:SF24">
    <property type="entry name" value="LD22376P"/>
    <property type="match status" value="1"/>
</dbReference>
<evidence type="ECO:0000313" key="3">
    <source>
        <dbReference type="EMBL" id="RPE13245.1"/>
    </source>
</evidence>
<comment type="caution">
    <text evidence="3">The sequence shown here is derived from an EMBL/GenBank/DDBJ whole genome shotgun (WGS) entry which is preliminary data.</text>
</comment>
<protein>
    <submittedName>
        <fullName evidence="3">DUF1624 domain-containing protein</fullName>
    </submittedName>
</protein>
<keyword evidence="1" id="KW-1133">Transmembrane helix</keyword>
<feature type="transmembrane region" description="Helical" evidence="1">
    <location>
        <begin position="304"/>
        <end position="322"/>
    </location>
</feature>
<name>A0A3N4Q0X0_9BACT</name>
<dbReference type="RefSeq" id="WP_123845763.1">
    <property type="nucleotide sequence ID" value="NZ_RPDH01000001.1"/>
</dbReference>
<evidence type="ECO:0000256" key="1">
    <source>
        <dbReference type="SAM" id="Phobius"/>
    </source>
</evidence>
<feature type="transmembrane region" description="Helical" evidence="1">
    <location>
        <begin position="82"/>
        <end position="100"/>
    </location>
</feature>
<feature type="transmembrane region" description="Helical" evidence="1">
    <location>
        <begin position="145"/>
        <end position="164"/>
    </location>
</feature>
<keyword evidence="1" id="KW-0472">Membrane</keyword>
<reference evidence="3 4" key="1">
    <citation type="submission" date="2018-11" db="EMBL/GenBank/DDBJ databases">
        <title>Chitinophaga lutea sp.nov., isolate from arsenic contaminated soil.</title>
        <authorList>
            <person name="Zong Y."/>
        </authorList>
    </citation>
    <scope>NUCLEOTIDE SEQUENCE [LARGE SCALE GENOMIC DNA]</scope>
    <source>
        <strain evidence="3 4">ZY74</strain>
    </source>
</reference>
<evidence type="ECO:0000313" key="4">
    <source>
        <dbReference type="Proteomes" id="UP000278351"/>
    </source>
</evidence>
<feature type="domain" description="Heparan-alpha-glucosaminide N-acetyltransferase catalytic" evidence="2">
    <location>
        <begin position="6"/>
        <end position="226"/>
    </location>
</feature>
<dbReference type="Proteomes" id="UP000278351">
    <property type="component" value="Unassembled WGS sequence"/>
</dbReference>
<dbReference type="InterPro" id="IPR012429">
    <property type="entry name" value="HGSNAT_cat"/>
</dbReference>
<keyword evidence="4" id="KW-1185">Reference proteome</keyword>
<proteinExistence type="predicted"/>
<dbReference type="AlphaFoldDB" id="A0A3N4Q0X0"/>
<feature type="transmembrane region" description="Helical" evidence="1">
    <location>
        <begin position="120"/>
        <end position="138"/>
    </location>
</feature>
<feature type="transmembrane region" description="Helical" evidence="1">
    <location>
        <begin position="232"/>
        <end position="253"/>
    </location>
</feature>
<organism evidence="3 4">
    <name type="scientific">Chitinophaga lutea</name>
    <dbReference type="NCBI Taxonomy" id="2488634"/>
    <lineage>
        <taxon>Bacteria</taxon>
        <taxon>Pseudomonadati</taxon>
        <taxon>Bacteroidota</taxon>
        <taxon>Chitinophagia</taxon>
        <taxon>Chitinophagales</taxon>
        <taxon>Chitinophagaceae</taxon>
        <taxon>Chitinophaga</taxon>
    </lineage>
</organism>
<feature type="transmembrane region" description="Helical" evidence="1">
    <location>
        <begin position="265"/>
        <end position="284"/>
    </location>
</feature>
<sequence>MNQNQRFLSLDVFRGLTVACMILVNTPGSWAKVYGPLLHAKWHGCTPTDLVFPFFLFAVGNAMSFAMKKFNTMSNGAVVGKILKRTALIFAIGLFLNWFPFVKYDSEGNFVLKSLETLRIMGVLQRIALCYGIGALLIHFLKPKGALIVTCIFLLGYWAILWFLGGNDPYSLEGHIGLQVDLAILGESHMYRGEGLPFEPEGLLSTLPSVGNVVFGFLVGQYVQQNRHAKGMLLKLVMAGSILIVLGILWGTVFPINKKIWTSSYTLYTVGIATLLLSILIYLVEMRGWRRGTYFFEVFGKNPLFIYVMSGVVVKLYFLFRIGEKNENLYSWLYNHVFQPVFGDYPGSLLFGIFHVLLLWLLGWWMDKKRIYVRV</sequence>
<dbReference type="EMBL" id="RPDH01000001">
    <property type="protein sequence ID" value="RPE13245.1"/>
    <property type="molecule type" value="Genomic_DNA"/>
</dbReference>
<gene>
    <name evidence="3" type="ORF">EGT74_06865</name>
</gene>
<feature type="transmembrane region" description="Helical" evidence="1">
    <location>
        <begin position="12"/>
        <end position="30"/>
    </location>
</feature>
<feature type="transmembrane region" description="Helical" evidence="1">
    <location>
        <begin position="202"/>
        <end position="220"/>
    </location>
</feature>
<dbReference type="PANTHER" id="PTHR31061">
    <property type="entry name" value="LD22376P"/>
    <property type="match status" value="1"/>
</dbReference>
<feature type="transmembrane region" description="Helical" evidence="1">
    <location>
        <begin position="50"/>
        <end position="70"/>
    </location>
</feature>
<dbReference type="OrthoDB" id="9788724at2"/>
<feature type="transmembrane region" description="Helical" evidence="1">
    <location>
        <begin position="342"/>
        <end position="365"/>
    </location>
</feature>
<keyword evidence="1" id="KW-0812">Transmembrane</keyword>
<evidence type="ECO:0000259" key="2">
    <source>
        <dbReference type="Pfam" id="PF07786"/>
    </source>
</evidence>